<organism evidence="1 2">
    <name type="scientific">Pocillopora damicornis</name>
    <name type="common">Cauliflower coral</name>
    <name type="synonym">Millepora damicornis</name>
    <dbReference type="NCBI Taxonomy" id="46731"/>
    <lineage>
        <taxon>Eukaryota</taxon>
        <taxon>Metazoa</taxon>
        <taxon>Cnidaria</taxon>
        <taxon>Anthozoa</taxon>
        <taxon>Hexacorallia</taxon>
        <taxon>Scleractinia</taxon>
        <taxon>Astrocoeniina</taxon>
        <taxon>Pocilloporidae</taxon>
        <taxon>Pocillopora</taxon>
    </lineage>
</organism>
<accession>A0A3M6UMI7</accession>
<keyword evidence="2" id="KW-1185">Reference proteome</keyword>
<evidence type="ECO:0000313" key="1">
    <source>
        <dbReference type="EMBL" id="RMX54897.1"/>
    </source>
</evidence>
<protein>
    <submittedName>
        <fullName evidence="1">Uncharacterized protein</fullName>
    </submittedName>
</protein>
<gene>
    <name evidence="1" type="ORF">pdam_00015109</name>
</gene>
<comment type="caution">
    <text evidence="1">The sequence shown here is derived from an EMBL/GenBank/DDBJ whole genome shotgun (WGS) entry which is preliminary data.</text>
</comment>
<sequence length="166" mass="17576">MANASVVFLLVPVRTTSNVDRARNAVIANASVVRHLVPVRTTTNVTVASNAVIANASVVRPLVPVRTTINVTVASSAVKTNALVNRLLVTVRPTTSVTLERIVVEEFVPHTVVGVVELLQGLLSARLFSLPSSFLSYPAAAVLVARTTAIVHPALWSSIANSHNNK</sequence>
<reference evidence="1 2" key="1">
    <citation type="journal article" date="2018" name="Sci. Rep.">
        <title>Comparative analysis of the Pocillopora damicornis genome highlights role of immune system in coral evolution.</title>
        <authorList>
            <person name="Cunning R."/>
            <person name="Bay R.A."/>
            <person name="Gillette P."/>
            <person name="Baker A.C."/>
            <person name="Traylor-Knowles N."/>
        </authorList>
    </citation>
    <scope>NUCLEOTIDE SEQUENCE [LARGE SCALE GENOMIC DNA]</scope>
    <source>
        <strain evidence="1">RSMAS</strain>
        <tissue evidence="1">Whole animal</tissue>
    </source>
</reference>
<proteinExistence type="predicted"/>
<dbReference type="Proteomes" id="UP000275408">
    <property type="component" value="Unassembled WGS sequence"/>
</dbReference>
<evidence type="ECO:0000313" key="2">
    <source>
        <dbReference type="Proteomes" id="UP000275408"/>
    </source>
</evidence>
<dbReference type="EMBL" id="RCHS01001168">
    <property type="protein sequence ID" value="RMX54897.1"/>
    <property type="molecule type" value="Genomic_DNA"/>
</dbReference>
<dbReference type="AlphaFoldDB" id="A0A3M6UMI7"/>
<name>A0A3M6UMI7_POCDA</name>